<organism evidence="9 10">
    <name type="scientific">Glossina austeni</name>
    <name type="common">Savannah tsetse fly</name>
    <dbReference type="NCBI Taxonomy" id="7395"/>
    <lineage>
        <taxon>Eukaryota</taxon>
        <taxon>Metazoa</taxon>
        <taxon>Ecdysozoa</taxon>
        <taxon>Arthropoda</taxon>
        <taxon>Hexapoda</taxon>
        <taxon>Insecta</taxon>
        <taxon>Pterygota</taxon>
        <taxon>Neoptera</taxon>
        <taxon>Endopterygota</taxon>
        <taxon>Diptera</taxon>
        <taxon>Brachycera</taxon>
        <taxon>Muscomorpha</taxon>
        <taxon>Hippoboscoidea</taxon>
        <taxon>Glossinidae</taxon>
        <taxon>Glossina</taxon>
    </lineage>
</organism>
<evidence type="ECO:0000313" key="10">
    <source>
        <dbReference type="Proteomes" id="UP000078200"/>
    </source>
</evidence>
<evidence type="ECO:0000256" key="4">
    <source>
        <dbReference type="ARBA" id="ARBA00022824"/>
    </source>
</evidence>
<dbReference type="GO" id="GO:0043495">
    <property type="term" value="F:protein-membrane adaptor activity"/>
    <property type="evidence" value="ECO:0007669"/>
    <property type="project" value="TreeGrafter"/>
</dbReference>
<evidence type="ECO:0000256" key="3">
    <source>
        <dbReference type="ARBA" id="ARBA00022692"/>
    </source>
</evidence>
<keyword evidence="8" id="KW-0732">Signal</keyword>
<protein>
    <submittedName>
        <fullName evidence="9">Uncharacterized protein</fullName>
    </submittedName>
</protein>
<sequence>MLLCTTIALICFLLAFAKAIVKGLKAVLVCFASRKPPSPELTAALQNAIVDLESLSASQNLPGNPDFAQLVRLERARQKVKDLEKQIYDRRNTGQMRNAYTELIISYALKATLCLVLIIISIKYRHNPVLIFGEKINLYPLEGVLSFPTNVPNAISVPAWILSCNVCCNLLNEFIYDN</sequence>
<dbReference type="AlphaFoldDB" id="A0A1A9UJX3"/>
<feature type="transmembrane region" description="Helical" evidence="7">
    <location>
        <begin position="104"/>
        <end position="122"/>
    </location>
</feature>
<dbReference type="InterPro" id="IPR028945">
    <property type="entry name" value="Get1"/>
</dbReference>
<evidence type="ECO:0000256" key="8">
    <source>
        <dbReference type="SAM" id="SignalP"/>
    </source>
</evidence>
<evidence type="ECO:0000256" key="6">
    <source>
        <dbReference type="ARBA" id="ARBA00023136"/>
    </source>
</evidence>
<comment type="subcellular location">
    <subcellularLocation>
        <location evidence="1">Endoplasmic reticulum membrane</location>
    </subcellularLocation>
</comment>
<dbReference type="VEuPathDB" id="VectorBase:GAUT007217"/>
<dbReference type="PANTHER" id="PTHR42650">
    <property type="entry name" value="TAIL-ANCHORED PROTEIN INSERTION RECEPTOR WRB"/>
    <property type="match status" value="1"/>
</dbReference>
<keyword evidence="6 7" id="KW-0472">Membrane</keyword>
<dbReference type="EnsemblMetazoa" id="GAUT007217-RA">
    <property type="protein sequence ID" value="GAUT007217-PA"/>
    <property type="gene ID" value="GAUT007217"/>
</dbReference>
<dbReference type="Proteomes" id="UP000078200">
    <property type="component" value="Unassembled WGS sequence"/>
</dbReference>
<comment type="similarity">
    <text evidence="2">Belongs to the WRB/GET1 family.</text>
</comment>
<reference evidence="9" key="1">
    <citation type="submission" date="2020-05" db="UniProtKB">
        <authorList>
            <consortium name="EnsemblMetazoa"/>
        </authorList>
    </citation>
    <scope>IDENTIFICATION</scope>
    <source>
        <strain evidence="9">TTRI</strain>
    </source>
</reference>
<evidence type="ECO:0000256" key="2">
    <source>
        <dbReference type="ARBA" id="ARBA00010799"/>
    </source>
</evidence>
<dbReference type="GO" id="GO:0005789">
    <property type="term" value="C:endoplasmic reticulum membrane"/>
    <property type="evidence" value="ECO:0007669"/>
    <property type="project" value="UniProtKB-SubCell"/>
</dbReference>
<keyword evidence="10" id="KW-1185">Reference proteome</keyword>
<proteinExistence type="inferred from homology"/>
<keyword evidence="4" id="KW-0256">Endoplasmic reticulum</keyword>
<dbReference type="Pfam" id="PF04420">
    <property type="entry name" value="CHD5"/>
    <property type="match status" value="1"/>
</dbReference>
<dbReference type="STRING" id="7395.A0A1A9UJX3"/>
<dbReference type="GO" id="GO:0071816">
    <property type="term" value="P:tail-anchored membrane protein insertion into ER membrane"/>
    <property type="evidence" value="ECO:0007669"/>
    <property type="project" value="InterPro"/>
</dbReference>
<dbReference type="GO" id="GO:0043529">
    <property type="term" value="C:GET complex"/>
    <property type="evidence" value="ECO:0007669"/>
    <property type="project" value="TreeGrafter"/>
</dbReference>
<evidence type="ECO:0000256" key="5">
    <source>
        <dbReference type="ARBA" id="ARBA00022989"/>
    </source>
</evidence>
<evidence type="ECO:0000256" key="7">
    <source>
        <dbReference type="SAM" id="Phobius"/>
    </source>
</evidence>
<evidence type="ECO:0000313" key="9">
    <source>
        <dbReference type="EnsemblMetazoa" id="GAUT007217-PA"/>
    </source>
</evidence>
<dbReference type="PANTHER" id="PTHR42650:SF1">
    <property type="entry name" value="GUIDED ENTRY OF TAIL-ANCHORED PROTEINS FACTOR 1"/>
    <property type="match status" value="1"/>
</dbReference>
<keyword evidence="3 7" id="KW-0812">Transmembrane</keyword>
<accession>A0A1A9UJX3</accession>
<keyword evidence="5 7" id="KW-1133">Transmembrane helix</keyword>
<feature type="signal peptide" evidence="8">
    <location>
        <begin position="1"/>
        <end position="19"/>
    </location>
</feature>
<evidence type="ECO:0000256" key="1">
    <source>
        <dbReference type="ARBA" id="ARBA00004586"/>
    </source>
</evidence>
<feature type="chain" id="PRO_5008398588" evidence="8">
    <location>
        <begin position="20"/>
        <end position="178"/>
    </location>
</feature>
<name>A0A1A9UJX3_GLOAU</name>